<feature type="region of interest" description="Disordered" evidence="1">
    <location>
        <begin position="97"/>
        <end position="118"/>
    </location>
</feature>
<feature type="compositionally biased region" description="Basic and acidic residues" evidence="1">
    <location>
        <begin position="145"/>
        <end position="164"/>
    </location>
</feature>
<evidence type="ECO:0000313" key="2">
    <source>
        <dbReference type="EMBL" id="MBB5317272.1"/>
    </source>
</evidence>
<feature type="region of interest" description="Disordered" evidence="1">
    <location>
        <begin position="138"/>
        <end position="171"/>
    </location>
</feature>
<sequence>MIRQAINCDICAAEKQTSNYWFVAYEQGGELKLRGWESPKNSRKDAKHLCGQKCAQRMMANFMASLMATVHSSEQDAEPALDDIEVVAKSKEVEVINRPERSERMERPERVDRSDRLDRTDRSLVGRASIDSADLEAESWAGPVKVKEEPWEAQTKRQPERENFLHAPRIKPSALNRLQRMV</sequence>
<evidence type="ECO:0000313" key="3">
    <source>
        <dbReference type="Proteomes" id="UP000568106"/>
    </source>
</evidence>
<dbReference type="EMBL" id="JACHDY010000002">
    <property type="protein sequence ID" value="MBB5317272.1"/>
    <property type="molecule type" value="Genomic_DNA"/>
</dbReference>
<reference evidence="2" key="1">
    <citation type="submission" date="2020-08" db="EMBL/GenBank/DDBJ databases">
        <title>Genomic Encyclopedia of Type Strains, Phase IV (KMG-V): Genome sequencing to study the core and pangenomes of soil and plant-associated prokaryotes.</title>
        <authorList>
            <person name="Whitman W."/>
        </authorList>
    </citation>
    <scope>NUCLEOTIDE SEQUENCE [LARGE SCALE GENOMIC DNA]</scope>
    <source>
        <strain evidence="2">M8UP27</strain>
    </source>
</reference>
<organism evidence="2 3">
    <name type="scientific">Tunturiibacter empetritectus</name>
    <dbReference type="NCBI Taxonomy" id="3069691"/>
    <lineage>
        <taxon>Bacteria</taxon>
        <taxon>Pseudomonadati</taxon>
        <taxon>Acidobacteriota</taxon>
        <taxon>Terriglobia</taxon>
        <taxon>Terriglobales</taxon>
        <taxon>Acidobacteriaceae</taxon>
        <taxon>Tunturiibacter</taxon>
    </lineage>
</organism>
<evidence type="ECO:0000256" key="1">
    <source>
        <dbReference type="SAM" id="MobiDB-lite"/>
    </source>
</evidence>
<name>A0A7W8IHP2_9BACT</name>
<comment type="caution">
    <text evidence="2">The sequence shown here is derived from an EMBL/GenBank/DDBJ whole genome shotgun (WGS) entry which is preliminary data.</text>
</comment>
<keyword evidence="3" id="KW-1185">Reference proteome</keyword>
<gene>
    <name evidence="2" type="ORF">HDF09_001941</name>
</gene>
<dbReference type="AlphaFoldDB" id="A0A7W8IHP2"/>
<protein>
    <submittedName>
        <fullName evidence="2">Uncharacterized protein</fullName>
    </submittedName>
</protein>
<dbReference type="Proteomes" id="UP000568106">
    <property type="component" value="Unassembled WGS sequence"/>
</dbReference>
<accession>A0A7W8IHP2</accession>
<proteinExistence type="predicted"/>